<evidence type="ECO:0000313" key="4">
    <source>
        <dbReference type="Proteomes" id="UP000316968"/>
    </source>
</evidence>
<dbReference type="InterPro" id="IPR015943">
    <property type="entry name" value="WD40/YVTN_repeat-like_dom_sf"/>
</dbReference>
<dbReference type="Gene3D" id="2.130.10.10">
    <property type="entry name" value="YVTN repeat-like/Quinoprotein amine dehydrogenase"/>
    <property type="match status" value="1"/>
</dbReference>
<dbReference type="InterPro" id="IPR011044">
    <property type="entry name" value="Quino_amine_DH_bsu"/>
</dbReference>
<feature type="domain" description="BIG2" evidence="2">
    <location>
        <begin position="35"/>
        <end position="113"/>
    </location>
</feature>
<dbReference type="SUPFAM" id="SSF50969">
    <property type="entry name" value="YVTN repeat-like/Quinoprotein amine dehydrogenase"/>
    <property type="match status" value="1"/>
</dbReference>
<dbReference type="InterPro" id="IPR008964">
    <property type="entry name" value="Invasin/intimin_cell_adhesion"/>
</dbReference>
<dbReference type="Gene3D" id="2.120.10.30">
    <property type="entry name" value="TolB, C-terminal domain"/>
    <property type="match status" value="1"/>
</dbReference>
<name>A0A4Y6UZZ8_SACBS</name>
<feature type="chain" id="PRO_5021225639" description="BIG2 domain-containing protein" evidence="1">
    <location>
        <begin position="32"/>
        <end position="504"/>
    </location>
</feature>
<organism evidence="3 4">
    <name type="scientific">Saccharibacillus brassicae</name>
    <dbReference type="NCBI Taxonomy" id="2583377"/>
    <lineage>
        <taxon>Bacteria</taxon>
        <taxon>Bacillati</taxon>
        <taxon>Bacillota</taxon>
        <taxon>Bacilli</taxon>
        <taxon>Bacillales</taxon>
        <taxon>Paenibacillaceae</taxon>
        <taxon>Saccharibacillus</taxon>
    </lineage>
</organism>
<dbReference type="OrthoDB" id="2527064at2"/>
<evidence type="ECO:0000259" key="2">
    <source>
        <dbReference type="SMART" id="SM00635"/>
    </source>
</evidence>
<accession>A0A4Y6UZZ8</accession>
<dbReference type="SUPFAM" id="SSF49373">
    <property type="entry name" value="Invasin/intimin cell-adhesion fragments"/>
    <property type="match status" value="2"/>
</dbReference>
<dbReference type="SMART" id="SM00635">
    <property type="entry name" value="BID_2"/>
    <property type="match status" value="2"/>
</dbReference>
<feature type="signal peptide" evidence="1">
    <location>
        <begin position="1"/>
        <end position="31"/>
    </location>
</feature>
<evidence type="ECO:0000313" key="3">
    <source>
        <dbReference type="EMBL" id="QDH21996.1"/>
    </source>
</evidence>
<dbReference type="InterPro" id="IPR003343">
    <property type="entry name" value="Big_2"/>
</dbReference>
<dbReference type="Proteomes" id="UP000316968">
    <property type="component" value="Chromosome"/>
</dbReference>
<dbReference type="KEGG" id="saca:FFV09_14790"/>
<evidence type="ECO:0000256" key="1">
    <source>
        <dbReference type="SAM" id="SignalP"/>
    </source>
</evidence>
<gene>
    <name evidence="3" type="ORF">FFV09_14790</name>
</gene>
<dbReference type="Pfam" id="PF02368">
    <property type="entry name" value="Big_2"/>
    <property type="match status" value="2"/>
</dbReference>
<protein>
    <recommendedName>
        <fullName evidence="2">BIG2 domain-containing protein</fullName>
    </recommendedName>
</protein>
<keyword evidence="1" id="KW-0732">Signal</keyword>
<dbReference type="EMBL" id="CP041217">
    <property type="protein sequence ID" value="QDH21996.1"/>
    <property type="molecule type" value="Genomic_DNA"/>
</dbReference>
<dbReference type="InterPro" id="IPR011042">
    <property type="entry name" value="6-blade_b-propeller_TolB-like"/>
</dbReference>
<sequence>MKMRTAWNKTIMSALVLMIILGSMGFGSASAAAVKVYGIQAAGPPMPFYVKNTFQLKPKVNSSSKTGSVKVRYKSGNVEVASVNSAGVITAVGAGRTNIEVTAGDKSVQLLVTVKSKVKEANLSAAKPKITVGEQTKLSTRIVMDSSILPVPPVSYQVSDPSVLFVDASGNVTALKEGKAEIKIRVEEKTAKVSIEVTDIEWATTTDQSRFERPAWSADSKYLALNGALLNAQDGRTIKKMNNDLAFAGNTLYSWNNEDQDHETMLIYDSAFRVQRKFEMPEESRKFYTESRYVLSPDGQHFYFQYGDRGIFDLDVQSGEVWGQVAPDVDTAWDMTIALSPNGQLLAVLGGYGYSDHSRIYDLRSGQMVSSTTQQGAAEFTPDSKYLVVNNGSGIAFLDTQSFATVRELPGEFEDFAVGVGGWLAVTNENGNVDVYDIETLEPVRSYATKATKQAQKMGNTVDQPISLTFSPDGRKLVAGYANYSYSDNSADTICWNLNELYLD</sequence>
<proteinExistence type="predicted"/>
<feature type="domain" description="BIG2" evidence="2">
    <location>
        <begin position="117"/>
        <end position="196"/>
    </location>
</feature>
<dbReference type="AlphaFoldDB" id="A0A4Y6UZZ8"/>
<dbReference type="Gene3D" id="2.60.40.1080">
    <property type="match status" value="2"/>
</dbReference>
<keyword evidence="4" id="KW-1185">Reference proteome</keyword>
<reference evidence="3 4" key="1">
    <citation type="submission" date="2019-06" db="EMBL/GenBank/DDBJ databases">
        <title>Saccharibacillus brassicae sp. nov., an endophytic bacterium isolated from Chinese cabbage seeds (Brassica pekinensis).</title>
        <authorList>
            <person name="Jiang L."/>
            <person name="Lee J."/>
            <person name="Kim S.W."/>
        </authorList>
    </citation>
    <scope>NUCLEOTIDE SEQUENCE [LARGE SCALE GENOMIC DNA]</scope>
    <source>
        <strain evidence="4">KCTC 43072 / ATSA2</strain>
    </source>
</reference>